<dbReference type="RefSeq" id="WP_062416809.1">
    <property type="nucleotide sequence ID" value="NZ_DF967974.1"/>
</dbReference>
<dbReference type="PANTHER" id="PTHR43364:SF4">
    <property type="entry name" value="NAD(P)-LINKED OXIDOREDUCTASE SUPERFAMILY PROTEIN"/>
    <property type="match status" value="1"/>
</dbReference>
<dbReference type="InterPro" id="IPR036812">
    <property type="entry name" value="NAD(P)_OxRdtase_dom_sf"/>
</dbReference>
<organism evidence="3 4">
    <name type="scientific">Levilinea saccharolytica</name>
    <dbReference type="NCBI Taxonomy" id="229921"/>
    <lineage>
        <taxon>Bacteria</taxon>
        <taxon>Bacillati</taxon>
        <taxon>Chloroflexota</taxon>
        <taxon>Anaerolineae</taxon>
        <taxon>Anaerolineales</taxon>
        <taxon>Anaerolineaceae</taxon>
        <taxon>Levilinea</taxon>
    </lineage>
</organism>
<dbReference type="FunFam" id="3.20.20.100:FF:000004">
    <property type="entry name" value="Oxidoreductase, aldo/keto reductase"/>
    <property type="match status" value="1"/>
</dbReference>
<evidence type="ECO:0000256" key="1">
    <source>
        <dbReference type="ARBA" id="ARBA00023002"/>
    </source>
</evidence>
<keyword evidence="1" id="KW-0560">Oxidoreductase</keyword>
<evidence type="ECO:0000313" key="3">
    <source>
        <dbReference type="EMBL" id="KPL77954.1"/>
    </source>
</evidence>
<name>A0A0N8GNF5_9CHLR</name>
<dbReference type="OrthoDB" id="9773828at2"/>
<dbReference type="Pfam" id="PF00248">
    <property type="entry name" value="Aldo_ket_red"/>
    <property type="match status" value="1"/>
</dbReference>
<dbReference type="GO" id="GO:0016491">
    <property type="term" value="F:oxidoreductase activity"/>
    <property type="evidence" value="ECO:0007669"/>
    <property type="project" value="UniProtKB-KW"/>
</dbReference>
<dbReference type="STRING" id="229921.ADN01_15405"/>
<dbReference type="SUPFAM" id="SSF51430">
    <property type="entry name" value="NAD(P)-linked oxidoreductase"/>
    <property type="match status" value="1"/>
</dbReference>
<dbReference type="EMBL" id="LGCM01000058">
    <property type="protein sequence ID" value="KPL77954.1"/>
    <property type="molecule type" value="Genomic_DNA"/>
</dbReference>
<dbReference type="PANTHER" id="PTHR43364">
    <property type="entry name" value="NADH-SPECIFIC METHYLGLYOXAL REDUCTASE-RELATED"/>
    <property type="match status" value="1"/>
</dbReference>
<dbReference type="Proteomes" id="UP000050501">
    <property type="component" value="Unassembled WGS sequence"/>
</dbReference>
<dbReference type="AlphaFoldDB" id="A0A0N8GNF5"/>
<proteinExistence type="predicted"/>
<feature type="domain" description="NADP-dependent oxidoreductase" evidence="2">
    <location>
        <begin position="16"/>
        <end position="309"/>
    </location>
</feature>
<reference evidence="3 4" key="1">
    <citation type="submission" date="2015-07" db="EMBL/GenBank/DDBJ databases">
        <title>Genome sequence of Levilinea saccharolytica DSM 16555.</title>
        <authorList>
            <person name="Hemp J."/>
            <person name="Ward L.M."/>
            <person name="Pace L.A."/>
            <person name="Fischer W.W."/>
        </authorList>
    </citation>
    <scope>NUCLEOTIDE SEQUENCE [LARGE SCALE GENOMIC DNA]</scope>
    <source>
        <strain evidence="3 4">KIBI-1</strain>
    </source>
</reference>
<evidence type="ECO:0000313" key="4">
    <source>
        <dbReference type="Proteomes" id="UP000050501"/>
    </source>
</evidence>
<comment type="caution">
    <text evidence="3">The sequence shown here is derived from an EMBL/GenBank/DDBJ whole genome shotgun (WGS) entry which is preliminary data.</text>
</comment>
<protein>
    <recommendedName>
        <fullName evidence="2">NADP-dependent oxidoreductase domain-containing protein</fullName>
    </recommendedName>
</protein>
<gene>
    <name evidence="3" type="ORF">ADN01_15405</name>
</gene>
<keyword evidence="4" id="KW-1185">Reference proteome</keyword>
<dbReference type="GO" id="GO:0005829">
    <property type="term" value="C:cytosol"/>
    <property type="evidence" value="ECO:0007669"/>
    <property type="project" value="TreeGrafter"/>
</dbReference>
<accession>A0A0N8GNF5</accession>
<dbReference type="PATRIC" id="fig|229921.5.peg.1258"/>
<dbReference type="InterPro" id="IPR023210">
    <property type="entry name" value="NADP_OxRdtase_dom"/>
</dbReference>
<evidence type="ECO:0000259" key="2">
    <source>
        <dbReference type="Pfam" id="PF00248"/>
    </source>
</evidence>
<dbReference type="InterPro" id="IPR050523">
    <property type="entry name" value="AKR_Detox_Biosynth"/>
</dbReference>
<dbReference type="Gene3D" id="3.20.20.100">
    <property type="entry name" value="NADP-dependent oxidoreductase domain"/>
    <property type="match status" value="1"/>
</dbReference>
<sequence>MEYRNLGPSGLRVSVIGLGTNRFGSKLDQAGVNEVIAAAQDHGINFLDSANIYTDGRSEETLGVALKGRWNRFVLATKFYFETGEGIMERGASRYNIFNAVEDSLRRLQHDHIDLYYLHRWDETTPIEETLRALDDLVRMGKVRYIGASAFASWQLAHANLLAEVRGWTPFIALQSHYHMLERGVETEVLPYCRAHGTGFVPYFPLAGGFLSGKYQRGQAAPAGSRGESSTYVQQYMTDENYDRIEKLDAWAKARGRGLNELAQAWLLARPEVRSVITGATRLDQLLANVKAADWKLSESEMAEVNALLDNAPRGLVE</sequence>